<dbReference type="Proteomes" id="UP000251571">
    <property type="component" value="Unassembled WGS sequence"/>
</dbReference>
<dbReference type="OrthoDB" id="9342475at2"/>
<dbReference type="InterPro" id="IPR011049">
    <property type="entry name" value="Serralysin-like_metalloprot_C"/>
</dbReference>
<accession>A0A2Y9C3C3</accession>
<dbReference type="Gene3D" id="2.150.10.10">
    <property type="entry name" value="Serralysin-like metalloprotease, C-terminal"/>
    <property type="match status" value="1"/>
</dbReference>
<dbReference type="EMBL" id="QGDJ01000017">
    <property type="protein sequence ID" value="PWJ12109.1"/>
    <property type="molecule type" value="Genomic_DNA"/>
</dbReference>
<evidence type="ECO:0000313" key="2">
    <source>
        <dbReference type="EMBL" id="SSA51212.1"/>
    </source>
</evidence>
<dbReference type="SUPFAM" id="SSF51120">
    <property type="entry name" value="beta-Roll"/>
    <property type="match status" value="1"/>
</dbReference>
<dbReference type="AlphaFoldDB" id="A0A2Y9C3C3"/>
<proteinExistence type="predicted"/>
<dbReference type="GO" id="GO:0005509">
    <property type="term" value="F:calcium ion binding"/>
    <property type="evidence" value="ECO:0007669"/>
    <property type="project" value="InterPro"/>
</dbReference>
<dbReference type="InterPro" id="IPR001343">
    <property type="entry name" value="Hemolysn_Ca-bd"/>
</dbReference>
<sequence length="713" mass="76862">MSFPTIINAPNPDLDGNPDVATLADGRIAIAYQSRGPDGAFDIVLRVRETDGTLGEEFRPEGDWFGARQPEVTVLSDDTLLLSWIAQQTGPDGPTGVVLAQQVRADGLALTPVFTVIEQPEDSPGPLELLVVAAESDGGFAARVTPERDPDFDFPRYTSVLFEDLEFLEPTQIDVPQNPLNPRPGFDVAEGFRLNYNSRSFAFAEQSPITTNNYLDIPEDYGLPFVERSKADLSLTLDSFLSLGGDQFLVFVNFPYAEGETPPPEFTPFHAFEVTASPRAFKADVIAPDPIWISEDRLNSDAVDGFAAIALADGGWAVTWSENSDVFAQVFDADNQPVGDNYLVAGGPAIQRLPQIAQASDETLFFAWNERDVDGQLDVLSREVALSELAIGEYERETRPFLEITNARMQGDAVEGAVLRLAGDLDSSGRLTETDIQWFRVFDGQAETIEGANGLRYTLTPDEVGAAVVARATIANADGAEVTLSVRLGGAGGPPRLVENLQTPAEGEIGLSGDPVVGATLTAEPEIVDLDGFDPDDFIYAWLRDDEPIPGAFQPTYQLTEEDLGADVAVEIRFRDGFDNAERVLSAPVFVRTPPTDGDDLLLGGSRDETIRGRAGDDRIDAGGGADVVRGDEGADVFVFARGYGADVIEDFAPGLDRVEFDFDGIDRARDLIRAADILQDEEGVTLDLGNGDALTLLGVTRADLSPSDALFV</sequence>
<organism evidence="2 4">
    <name type="scientific">Jannaschia seohaensis</name>
    <dbReference type="NCBI Taxonomy" id="475081"/>
    <lineage>
        <taxon>Bacteria</taxon>
        <taxon>Pseudomonadati</taxon>
        <taxon>Pseudomonadota</taxon>
        <taxon>Alphaproteobacteria</taxon>
        <taxon>Rhodobacterales</taxon>
        <taxon>Roseobacteraceae</taxon>
        <taxon>Jannaschia</taxon>
    </lineage>
</organism>
<dbReference type="EMBL" id="UETC01000017">
    <property type="protein sequence ID" value="SSA51212.1"/>
    <property type="molecule type" value="Genomic_DNA"/>
</dbReference>
<protein>
    <recommendedName>
        <fullName evidence="5">Hemolysin type calcium-binding protein</fullName>
    </recommendedName>
</protein>
<keyword evidence="3" id="KW-1185">Reference proteome</keyword>
<evidence type="ECO:0000313" key="4">
    <source>
        <dbReference type="Proteomes" id="UP000251571"/>
    </source>
</evidence>
<evidence type="ECO:0000313" key="3">
    <source>
        <dbReference type="Proteomes" id="UP000245839"/>
    </source>
</evidence>
<dbReference type="Gene3D" id="2.60.40.2700">
    <property type="match status" value="2"/>
</dbReference>
<dbReference type="Pfam" id="PF00353">
    <property type="entry name" value="HemolysinCabind"/>
    <property type="match status" value="1"/>
</dbReference>
<reference evidence="1 3" key="2">
    <citation type="submission" date="2018-03" db="EMBL/GenBank/DDBJ databases">
        <title>Genomic Encyclopedia of Archaeal and Bacterial Type Strains, Phase II (KMG-II): from individual species to whole genera.</title>
        <authorList>
            <person name="Goeker M."/>
        </authorList>
    </citation>
    <scope>NUCLEOTIDE SEQUENCE [LARGE SCALE GENOMIC DNA]</scope>
    <source>
        <strain evidence="1 3">DSM 25227</strain>
    </source>
</reference>
<name>A0A2Y9C3C3_9RHOB</name>
<reference evidence="2 4" key="1">
    <citation type="submission" date="2016-10" db="EMBL/GenBank/DDBJ databases">
        <authorList>
            <person name="Cai Z."/>
        </authorList>
    </citation>
    <scope>NUCLEOTIDE SEQUENCE [LARGE SCALE GENOMIC DNA]</scope>
    <source>
        <strain evidence="2 4">DSM 25227</strain>
    </source>
</reference>
<gene>
    <name evidence="1" type="ORF">BCF38_11742</name>
    <name evidence="2" type="ORF">SAMN05421539_11742</name>
</gene>
<evidence type="ECO:0008006" key="5">
    <source>
        <dbReference type="Google" id="ProtNLM"/>
    </source>
</evidence>
<dbReference type="Proteomes" id="UP000245839">
    <property type="component" value="Unassembled WGS sequence"/>
</dbReference>
<dbReference type="RefSeq" id="WP_109566242.1">
    <property type="nucleotide sequence ID" value="NZ_QGDJ01000017.1"/>
</dbReference>
<evidence type="ECO:0000313" key="1">
    <source>
        <dbReference type="EMBL" id="PWJ12109.1"/>
    </source>
</evidence>